<comment type="caution">
    <text evidence="2">The sequence shown here is derived from an EMBL/GenBank/DDBJ whole genome shotgun (WGS) entry which is preliminary data.</text>
</comment>
<keyword evidence="3" id="KW-1185">Reference proteome</keyword>
<organism evidence="2 3">
    <name type="scientific">Pseudofrancisella aestuarii</name>
    <dbReference type="NCBI Taxonomy" id="2670347"/>
    <lineage>
        <taxon>Bacteria</taxon>
        <taxon>Pseudomonadati</taxon>
        <taxon>Pseudomonadota</taxon>
        <taxon>Gammaproteobacteria</taxon>
        <taxon>Thiotrichales</taxon>
        <taxon>Francisellaceae</taxon>
        <taxon>Pseudofrancisella</taxon>
    </lineage>
</organism>
<evidence type="ECO:0000313" key="2">
    <source>
        <dbReference type="EMBL" id="MFC4892023.1"/>
    </source>
</evidence>
<evidence type="ECO:0000256" key="1">
    <source>
        <dbReference type="SAM" id="Coils"/>
    </source>
</evidence>
<feature type="coiled-coil region" evidence="1">
    <location>
        <begin position="25"/>
        <end position="52"/>
    </location>
</feature>
<proteinExistence type="predicted"/>
<accession>A0ABV9TB67</accession>
<gene>
    <name evidence="2" type="ORF">ACFPDQ_03040</name>
</gene>
<name>A0ABV9TB67_9GAMM</name>
<dbReference type="EMBL" id="JBHSJH010000001">
    <property type="protein sequence ID" value="MFC4892023.1"/>
    <property type="molecule type" value="Genomic_DNA"/>
</dbReference>
<keyword evidence="1" id="KW-0175">Coiled coil</keyword>
<dbReference type="RefSeq" id="WP_119330262.1">
    <property type="nucleotide sequence ID" value="NZ_JBHSJH010000001.1"/>
</dbReference>
<evidence type="ECO:0000313" key="3">
    <source>
        <dbReference type="Proteomes" id="UP001595926"/>
    </source>
</evidence>
<protein>
    <submittedName>
        <fullName evidence="2">Uncharacterized protein</fullName>
    </submittedName>
</protein>
<reference evidence="3" key="1">
    <citation type="journal article" date="2019" name="Int. J. Syst. Evol. Microbiol.">
        <title>The Global Catalogue of Microorganisms (GCM) 10K type strain sequencing project: providing services to taxonomists for standard genome sequencing and annotation.</title>
        <authorList>
            <consortium name="The Broad Institute Genomics Platform"/>
            <consortium name="The Broad Institute Genome Sequencing Center for Infectious Disease"/>
            <person name="Wu L."/>
            <person name="Ma J."/>
        </authorList>
    </citation>
    <scope>NUCLEOTIDE SEQUENCE [LARGE SCALE GENOMIC DNA]</scope>
    <source>
        <strain evidence="3">CGMCC 1.13718</strain>
    </source>
</reference>
<sequence length="68" mass="7758">MKKCISFTLIILVYLSFNPLYAINLDLMKSNIQNANAQQDDANNIKENSTNKENISAEGLFNQYKKQS</sequence>
<dbReference type="Proteomes" id="UP001595926">
    <property type="component" value="Unassembled WGS sequence"/>
</dbReference>